<feature type="compositionally biased region" description="Gly residues" evidence="1">
    <location>
        <begin position="129"/>
        <end position="146"/>
    </location>
</feature>
<keyword evidence="3" id="KW-1185">Reference proteome</keyword>
<feature type="region of interest" description="Disordered" evidence="1">
    <location>
        <begin position="116"/>
        <end position="158"/>
    </location>
</feature>
<dbReference type="EMBL" id="JABTTQ020000009">
    <property type="protein sequence ID" value="KAK6148972.1"/>
    <property type="molecule type" value="Genomic_DNA"/>
</dbReference>
<feature type="compositionally biased region" description="Polar residues" evidence="1">
    <location>
        <begin position="40"/>
        <end position="59"/>
    </location>
</feature>
<sequence>MLLRSSSTPILNSWLPNSATGSGSSPESDTLPQLPRTRSFCLTMSSEDSFGRSTPTRNVFDSDLKDPTSSKPKKCLKLPATPKPAKIKERREQEVGSSFLSSSGLGAAATAEECLTVPERGRAPQTLVVGGGGRGGGRGSDDGSGSGSQNPGSWPGRESTDAYYEMMIQANPGNPLLLANYAKFLKEVKGDFAKAEEYCGRAILANPSDGNVLSLYADLIWQTQKDAVRAEAYFDQAVKADPNDCFVLASYARFLWDADDDEEEEEVKTQYGTERNNSSPSKFFQEESHWPRIAAAS</sequence>
<dbReference type="SUPFAM" id="SSF48452">
    <property type="entry name" value="TPR-like"/>
    <property type="match status" value="1"/>
</dbReference>
<reference evidence="2 3" key="1">
    <citation type="journal article" date="2021" name="Comput. Struct. Biotechnol. J.">
        <title>De novo genome assembly of the potent medicinal plant Rehmannia glutinosa using nanopore technology.</title>
        <authorList>
            <person name="Ma L."/>
            <person name="Dong C."/>
            <person name="Song C."/>
            <person name="Wang X."/>
            <person name="Zheng X."/>
            <person name="Niu Y."/>
            <person name="Chen S."/>
            <person name="Feng W."/>
        </authorList>
    </citation>
    <scope>NUCLEOTIDE SEQUENCE [LARGE SCALE GENOMIC DNA]</scope>
    <source>
        <strain evidence="2">DH-2019</strain>
    </source>
</reference>
<evidence type="ECO:0000256" key="1">
    <source>
        <dbReference type="SAM" id="MobiDB-lite"/>
    </source>
</evidence>
<feature type="region of interest" description="Disordered" evidence="1">
    <location>
        <begin position="1"/>
        <end position="99"/>
    </location>
</feature>
<proteinExistence type="predicted"/>
<gene>
    <name evidence="2" type="ORF">DH2020_016497</name>
</gene>
<dbReference type="PANTHER" id="PTHR26312">
    <property type="entry name" value="TETRATRICOPEPTIDE REPEAT PROTEIN 5"/>
    <property type="match status" value="1"/>
</dbReference>
<dbReference type="InterPro" id="IPR011990">
    <property type="entry name" value="TPR-like_helical_dom_sf"/>
</dbReference>
<feature type="compositionally biased region" description="Polar residues" evidence="1">
    <location>
        <begin position="1"/>
        <end position="31"/>
    </location>
</feature>
<evidence type="ECO:0000313" key="2">
    <source>
        <dbReference type="EMBL" id="KAK6148972.1"/>
    </source>
</evidence>
<name>A0ABR0WNB3_REHGL</name>
<organism evidence="2 3">
    <name type="scientific">Rehmannia glutinosa</name>
    <name type="common">Chinese foxglove</name>
    <dbReference type="NCBI Taxonomy" id="99300"/>
    <lineage>
        <taxon>Eukaryota</taxon>
        <taxon>Viridiplantae</taxon>
        <taxon>Streptophyta</taxon>
        <taxon>Embryophyta</taxon>
        <taxon>Tracheophyta</taxon>
        <taxon>Spermatophyta</taxon>
        <taxon>Magnoliopsida</taxon>
        <taxon>eudicotyledons</taxon>
        <taxon>Gunneridae</taxon>
        <taxon>Pentapetalae</taxon>
        <taxon>asterids</taxon>
        <taxon>lamiids</taxon>
        <taxon>Lamiales</taxon>
        <taxon>Orobanchaceae</taxon>
        <taxon>Rehmannieae</taxon>
        <taxon>Rehmannia</taxon>
    </lineage>
</organism>
<accession>A0ABR0WNB3</accession>
<feature type="compositionally biased region" description="Polar residues" evidence="1">
    <location>
        <begin position="270"/>
        <end position="282"/>
    </location>
</feature>
<comment type="caution">
    <text evidence="2">The sequence shown here is derived from an EMBL/GenBank/DDBJ whole genome shotgun (WGS) entry which is preliminary data.</text>
</comment>
<feature type="region of interest" description="Disordered" evidence="1">
    <location>
        <begin position="264"/>
        <end position="297"/>
    </location>
</feature>
<protein>
    <submittedName>
        <fullName evidence="2">Uncharacterized protein</fullName>
    </submittedName>
</protein>
<dbReference type="PANTHER" id="PTHR26312:SF168">
    <property type="entry name" value="OS06G0606700 PROTEIN"/>
    <property type="match status" value="1"/>
</dbReference>
<dbReference type="Gene3D" id="1.25.40.10">
    <property type="entry name" value="Tetratricopeptide repeat domain"/>
    <property type="match status" value="1"/>
</dbReference>
<evidence type="ECO:0000313" key="3">
    <source>
        <dbReference type="Proteomes" id="UP001318860"/>
    </source>
</evidence>
<dbReference type="Proteomes" id="UP001318860">
    <property type="component" value="Unassembled WGS sequence"/>
</dbReference>